<feature type="transmembrane region" description="Helical" evidence="7">
    <location>
        <begin position="212"/>
        <end position="231"/>
    </location>
</feature>
<organism evidence="9">
    <name type="scientific">Vecturithrix granuli</name>
    <dbReference type="NCBI Taxonomy" id="1499967"/>
    <lineage>
        <taxon>Bacteria</taxon>
        <taxon>Candidatus Moduliflexota</taxon>
        <taxon>Candidatus Vecturitrichia</taxon>
        <taxon>Candidatus Vecturitrichales</taxon>
        <taxon>Candidatus Vecturitrichaceae</taxon>
        <taxon>Candidatus Vecturithrix</taxon>
    </lineage>
</organism>
<protein>
    <recommendedName>
        <fullName evidence="8">TRAP C4-dicarboxylate transport system permease DctM subunit domain-containing protein</fullName>
    </recommendedName>
</protein>
<keyword evidence="6 7" id="KW-0472">Membrane</keyword>
<dbReference type="InterPro" id="IPR010656">
    <property type="entry name" value="DctM"/>
</dbReference>
<dbReference type="STRING" id="1499967.U27_01854"/>
<feature type="transmembrane region" description="Helical" evidence="7">
    <location>
        <begin position="267"/>
        <end position="288"/>
    </location>
</feature>
<dbReference type="HOGENOM" id="CLU_019824_4_1_0"/>
<evidence type="ECO:0000259" key="8">
    <source>
        <dbReference type="Pfam" id="PF06808"/>
    </source>
</evidence>
<evidence type="ECO:0000256" key="5">
    <source>
        <dbReference type="ARBA" id="ARBA00022989"/>
    </source>
</evidence>
<feature type="transmembrane region" description="Helical" evidence="7">
    <location>
        <begin position="82"/>
        <end position="104"/>
    </location>
</feature>
<evidence type="ECO:0000256" key="6">
    <source>
        <dbReference type="ARBA" id="ARBA00023136"/>
    </source>
</evidence>
<dbReference type="GO" id="GO:0022857">
    <property type="term" value="F:transmembrane transporter activity"/>
    <property type="evidence" value="ECO:0007669"/>
    <property type="project" value="TreeGrafter"/>
</dbReference>
<accession>A0A0S6W9B0</accession>
<dbReference type="AlphaFoldDB" id="A0A0S6W9B0"/>
<keyword evidence="5 7" id="KW-1133">Transmembrane helix</keyword>
<evidence type="ECO:0000313" key="10">
    <source>
        <dbReference type="Proteomes" id="UP000030661"/>
    </source>
</evidence>
<evidence type="ECO:0000256" key="7">
    <source>
        <dbReference type="SAM" id="Phobius"/>
    </source>
</evidence>
<sequence>MIMLFLLFFILISIGFPIAIAIGLSAVVSLKYYGYPLIVVAQKMVTGIDSFTFIAIPLFILAGELMNVGKITDKIFNFAKTIVGWIPGGLAHANVVASLIFAGMSGSAIADAGGLGVVEMKAMRYAGFDDEFSSAVTAASSTIGPIFPPSIPFVIYGGIASVSVGKLFLGGVIPGLAMMVALIVMIFFYALNNKYPRTPFSLRELGGEFVKAIIPLLTPVIILSGFVIGLFTPTEASAVAVFYALLVGGFLYREISLKKLMNALKNTAVSSANVIFIIGTATLFSFILTNEGFTEIIAGRLFSISENPIVVLLIINLVLFLLGMIMEPGAILIMMLPILLPIVEHLALDYVHFGVMMILNLMIGQVTPPFGMCLFTISQVGGVSLHRLFRAIIPFIFPLVFVLLLTLFIPEIITWLPDLLMK</sequence>
<evidence type="ECO:0000256" key="2">
    <source>
        <dbReference type="ARBA" id="ARBA00022475"/>
    </source>
</evidence>
<dbReference type="Proteomes" id="UP000030661">
    <property type="component" value="Unassembled WGS sequence"/>
</dbReference>
<evidence type="ECO:0000313" key="9">
    <source>
        <dbReference type="EMBL" id="GAK55023.1"/>
    </source>
</evidence>
<feature type="transmembrane region" description="Helical" evidence="7">
    <location>
        <begin position="237"/>
        <end position="255"/>
    </location>
</feature>
<dbReference type="PANTHER" id="PTHR33362">
    <property type="entry name" value="SIALIC ACID TRAP TRANSPORTER PERMEASE PROTEIN SIAT-RELATED"/>
    <property type="match status" value="1"/>
</dbReference>
<evidence type="ECO:0000256" key="3">
    <source>
        <dbReference type="ARBA" id="ARBA00022519"/>
    </source>
</evidence>
<keyword evidence="2" id="KW-1003">Cell membrane</keyword>
<evidence type="ECO:0000256" key="1">
    <source>
        <dbReference type="ARBA" id="ARBA00004429"/>
    </source>
</evidence>
<feature type="transmembrane region" description="Helical" evidence="7">
    <location>
        <begin position="308"/>
        <end position="326"/>
    </location>
</feature>
<dbReference type="InterPro" id="IPR004681">
    <property type="entry name" value="TRAP_DctM"/>
</dbReference>
<feature type="transmembrane region" description="Helical" evidence="7">
    <location>
        <begin position="167"/>
        <end position="191"/>
    </location>
</feature>
<reference evidence="9" key="1">
    <citation type="journal article" date="2015" name="PeerJ">
        <title>First genomic representation of candidate bacterial phylum KSB3 points to enhanced environmental sensing as a trigger of wastewater bulking.</title>
        <authorList>
            <person name="Sekiguchi Y."/>
            <person name="Ohashi A."/>
            <person name="Parks D.H."/>
            <person name="Yamauchi T."/>
            <person name="Tyson G.W."/>
            <person name="Hugenholtz P."/>
        </authorList>
    </citation>
    <scope>NUCLEOTIDE SEQUENCE [LARGE SCALE GENOMIC DNA]</scope>
</reference>
<dbReference type="PANTHER" id="PTHR33362:SF3">
    <property type="entry name" value="SIALIC ACID TRAP TRANSPORTER PERMEASE PROTEIN SIAT"/>
    <property type="match status" value="1"/>
</dbReference>
<keyword evidence="4 7" id="KW-0812">Transmembrane</keyword>
<dbReference type="GO" id="GO:0005886">
    <property type="term" value="C:plasma membrane"/>
    <property type="evidence" value="ECO:0007669"/>
    <property type="project" value="UniProtKB-SubCell"/>
</dbReference>
<feature type="transmembrane region" description="Helical" evidence="7">
    <location>
        <begin position="396"/>
        <end position="416"/>
    </location>
</feature>
<evidence type="ECO:0000256" key="4">
    <source>
        <dbReference type="ARBA" id="ARBA00022692"/>
    </source>
</evidence>
<dbReference type="PIRSF" id="PIRSF006066">
    <property type="entry name" value="HI0050"/>
    <property type="match status" value="1"/>
</dbReference>
<comment type="subcellular location">
    <subcellularLocation>
        <location evidence="1">Cell inner membrane</location>
        <topology evidence="1">Multi-pass membrane protein</topology>
    </subcellularLocation>
</comment>
<dbReference type="Pfam" id="PF06808">
    <property type="entry name" value="DctM"/>
    <property type="match status" value="1"/>
</dbReference>
<proteinExistence type="predicted"/>
<feature type="domain" description="TRAP C4-dicarboxylate transport system permease DctM subunit" evidence="8">
    <location>
        <begin position="5"/>
        <end position="412"/>
    </location>
</feature>
<name>A0A0S6W9B0_VECG1</name>
<keyword evidence="10" id="KW-1185">Reference proteome</keyword>
<feature type="transmembrane region" description="Helical" evidence="7">
    <location>
        <begin position="37"/>
        <end position="61"/>
    </location>
</feature>
<dbReference type="EMBL" id="DF820463">
    <property type="protein sequence ID" value="GAK55023.1"/>
    <property type="molecule type" value="Genomic_DNA"/>
</dbReference>
<gene>
    <name evidence="9" type="ORF">U27_01854</name>
</gene>
<keyword evidence="3" id="KW-0997">Cell inner membrane</keyword>
<dbReference type="NCBIfam" id="TIGR00786">
    <property type="entry name" value="dctM"/>
    <property type="match status" value="1"/>
</dbReference>
<dbReference type="eggNOG" id="COG1593">
    <property type="taxonomic scope" value="Bacteria"/>
</dbReference>